<evidence type="ECO:0000313" key="1">
    <source>
        <dbReference type="EMBL" id="JAD56945.1"/>
    </source>
</evidence>
<reference evidence="1" key="2">
    <citation type="journal article" date="2015" name="Data Brief">
        <title>Shoot transcriptome of the giant reed, Arundo donax.</title>
        <authorList>
            <person name="Barrero R.A."/>
            <person name="Guerrero F.D."/>
            <person name="Moolhuijzen P."/>
            <person name="Goolsby J.A."/>
            <person name="Tidwell J."/>
            <person name="Bellgard S.E."/>
            <person name="Bellgard M.I."/>
        </authorList>
    </citation>
    <scope>NUCLEOTIDE SEQUENCE</scope>
    <source>
        <tissue evidence="1">Shoot tissue taken approximately 20 cm above the soil surface</tissue>
    </source>
</reference>
<name>A0A0A9B6Y0_ARUDO</name>
<reference evidence="1" key="1">
    <citation type="submission" date="2014-09" db="EMBL/GenBank/DDBJ databases">
        <authorList>
            <person name="Magalhaes I.L.F."/>
            <person name="Oliveira U."/>
            <person name="Santos F.R."/>
            <person name="Vidigal T.H.D.A."/>
            <person name="Brescovit A.D."/>
            <person name="Santos A.J."/>
        </authorList>
    </citation>
    <scope>NUCLEOTIDE SEQUENCE</scope>
    <source>
        <tissue evidence="1">Shoot tissue taken approximately 20 cm above the soil surface</tissue>
    </source>
</reference>
<dbReference type="EMBL" id="GBRH01240950">
    <property type="protein sequence ID" value="JAD56945.1"/>
    <property type="molecule type" value="Transcribed_RNA"/>
</dbReference>
<sequence>MNNRTYLVCEMHQVKILDLCFLACCTYPR</sequence>
<dbReference type="AlphaFoldDB" id="A0A0A9B6Y0"/>
<protein>
    <submittedName>
        <fullName evidence="1">Uncharacterized protein</fullName>
    </submittedName>
</protein>
<organism evidence="1">
    <name type="scientific">Arundo donax</name>
    <name type="common">Giant reed</name>
    <name type="synonym">Donax arundinaceus</name>
    <dbReference type="NCBI Taxonomy" id="35708"/>
    <lineage>
        <taxon>Eukaryota</taxon>
        <taxon>Viridiplantae</taxon>
        <taxon>Streptophyta</taxon>
        <taxon>Embryophyta</taxon>
        <taxon>Tracheophyta</taxon>
        <taxon>Spermatophyta</taxon>
        <taxon>Magnoliopsida</taxon>
        <taxon>Liliopsida</taxon>
        <taxon>Poales</taxon>
        <taxon>Poaceae</taxon>
        <taxon>PACMAD clade</taxon>
        <taxon>Arundinoideae</taxon>
        <taxon>Arundineae</taxon>
        <taxon>Arundo</taxon>
    </lineage>
</organism>
<accession>A0A0A9B6Y0</accession>
<proteinExistence type="predicted"/>